<sequence length="203" mass="23773">MPWEKFMMPPKYPLIRQIENRVEEEEDAFPDFEETFAHHGHDDADTQVQRHEDENEDASVERTEEWLQRRAATVSTNKDEKEAKKPKKSDRIEEMMERYLDMRTKQVEAEATRLAKEKEEETARLAKGKEDEAAWLASKKPISQGNNFSINRCISVLNLMEVTKDEKSKAYGVFKNVDNREFFLSANDEDLGSALIWLRNEMA</sequence>
<feature type="region of interest" description="Disordered" evidence="1">
    <location>
        <begin position="34"/>
        <end position="64"/>
    </location>
</feature>
<dbReference type="AlphaFoldDB" id="A0A0A9FSV9"/>
<evidence type="ECO:0000313" key="2">
    <source>
        <dbReference type="EMBL" id="JAE15357.1"/>
    </source>
</evidence>
<reference evidence="2" key="2">
    <citation type="journal article" date="2015" name="Data Brief">
        <title>Shoot transcriptome of the giant reed, Arundo donax.</title>
        <authorList>
            <person name="Barrero R.A."/>
            <person name="Guerrero F.D."/>
            <person name="Moolhuijzen P."/>
            <person name="Goolsby J.A."/>
            <person name="Tidwell J."/>
            <person name="Bellgard S.E."/>
            <person name="Bellgard M.I."/>
        </authorList>
    </citation>
    <scope>NUCLEOTIDE SEQUENCE</scope>
    <source>
        <tissue evidence="2">Shoot tissue taken approximately 20 cm above the soil surface</tissue>
    </source>
</reference>
<dbReference type="EMBL" id="GBRH01182539">
    <property type="protein sequence ID" value="JAE15357.1"/>
    <property type="molecule type" value="Transcribed_RNA"/>
</dbReference>
<proteinExistence type="predicted"/>
<feature type="compositionally biased region" description="Basic and acidic residues" evidence="1">
    <location>
        <begin position="77"/>
        <end position="90"/>
    </location>
</feature>
<accession>A0A0A9FSV9</accession>
<organism evidence="2">
    <name type="scientific">Arundo donax</name>
    <name type="common">Giant reed</name>
    <name type="synonym">Donax arundinaceus</name>
    <dbReference type="NCBI Taxonomy" id="35708"/>
    <lineage>
        <taxon>Eukaryota</taxon>
        <taxon>Viridiplantae</taxon>
        <taxon>Streptophyta</taxon>
        <taxon>Embryophyta</taxon>
        <taxon>Tracheophyta</taxon>
        <taxon>Spermatophyta</taxon>
        <taxon>Magnoliopsida</taxon>
        <taxon>Liliopsida</taxon>
        <taxon>Poales</taxon>
        <taxon>Poaceae</taxon>
        <taxon>PACMAD clade</taxon>
        <taxon>Arundinoideae</taxon>
        <taxon>Arundineae</taxon>
        <taxon>Arundo</taxon>
    </lineage>
</organism>
<feature type="compositionally biased region" description="Basic and acidic residues" evidence="1">
    <location>
        <begin position="35"/>
        <end position="64"/>
    </location>
</feature>
<dbReference type="PANTHER" id="PTHR34395">
    <property type="entry name" value="OS11G0427500 PROTEIN"/>
    <property type="match status" value="1"/>
</dbReference>
<dbReference type="PANTHER" id="PTHR34395:SF15">
    <property type="entry name" value="OS09G0292400 PROTEIN"/>
    <property type="match status" value="1"/>
</dbReference>
<evidence type="ECO:0000256" key="1">
    <source>
        <dbReference type="SAM" id="MobiDB-lite"/>
    </source>
</evidence>
<protein>
    <submittedName>
        <fullName evidence="2">Uncharacterized protein</fullName>
    </submittedName>
</protein>
<name>A0A0A9FSV9_ARUDO</name>
<reference evidence="2" key="1">
    <citation type="submission" date="2014-09" db="EMBL/GenBank/DDBJ databases">
        <authorList>
            <person name="Magalhaes I.L.F."/>
            <person name="Oliveira U."/>
            <person name="Santos F.R."/>
            <person name="Vidigal T.H.D.A."/>
            <person name="Brescovit A.D."/>
            <person name="Santos A.J."/>
        </authorList>
    </citation>
    <scope>NUCLEOTIDE SEQUENCE</scope>
    <source>
        <tissue evidence="2">Shoot tissue taken approximately 20 cm above the soil surface</tissue>
    </source>
</reference>
<feature type="region of interest" description="Disordered" evidence="1">
    <location>
        <begin position="71"/>
        <end position="90"/>
    </location>
</feature>